<dbReference type="EMBL" id="LANP01000009">
    <property type="protein sequence ID" value="KJV56441.1"/>
    <property type="molecule type" value="Genomic_DNA"/>
</dbReference>
<dbReference type="PANTHER" id="PTHR33823">
    <property type="entry name" value="RNA POLYMERASE-BINDING TRANSCRIPTION FACTOR DKSA-RELATED"/>
    <property type="match status" value="1"/>
</dbReference>
<dbReference type="SUPFAM" id="SSF109635">
    <property type="entry name" value="DnaK suppressor protein DksA, alpha-hairpin domain"/>
    <property type="match status" value="1"/>
</dbReference>
<evidence type="ECO:0000256" key="4">
    <source>
        <dbReference type="HAMAP-Rule" id="MF_00926"/>
    </source>
</evidence>
<accession>A0A0F3MLA5</accession>
<dbReference type="Proteomes" id="UP000033616">
    <property type="component" value="Unassembled WGS sequence"/>
</dbReference>
<dbReference type="GO" id="GO:0010468">
    <property type="term" value="P:regulation of gene expression"/>
    <property type="evidence" value="ECO:0007669"/>
    <property type="project" value="UniProtKB-UniRule"/>
</dbReference>
<evidence type="ECO:0000256" key="1">
    <source>
        <dbReference type="ARBA" id="ARBA00022723"/>
    </source>
</evidence>
<dbReference type="PROSITE" id="PS51128">
    <property type="entry name" value="ZF_DKSA_2"/>
    <property type="match status" value="1"/>
</dbReference>
<proteinExistence type="inferred from homology"/>
<dbReference type="SUPFAM" id="SSF57716">
    <property type="entry name" value="Glucocorticoid receptor-like (DNA-binding domain)"/>
    <property type="match status" value="1"/>
</dbReference>
<feature type="domain" description="Zinc finger DksA/TraR C4-type" evidence="6">
    <location>
        <begin position="97"/>
        <end position="131"/>
    </location>
</feature>
<dbReference type="RefSeq" id="WP_045797182.1">
    <property type="nucleotide sequence ID" value="NZ_LANP01000009.1"/>
</dbReference>
<evidence type="ECO:0000256" key="5">
    <source>
        <dbReference type="PROSITE-ProRule" id="PRU00510"/>
    </source>
</evidence>
<evidence type="ECO:0000313" key="9">
    <source>
        <dbReference type="Proteomes" id="UP000033616"/>
    </source>
</evidence>
<dbReference type="InterPro" id="IPR000962">
    <property type="entry name" value="Znf_DskA_TraR"/>
</dbReference>
<dbReference type="GO" id="GO:0005737">
    <property type="term" value="C:cytoplasm"/>
    <property type="evidence" value="ECO:0007669"/>
    <property type="project" value="UniProtKB-SubCell"/>
</dbReference>
<sequence>MSKIILPKGYKPSEEEEYMNPNQLEYFKQKLEKWKKELIQVSLETIDHLKDDHLKYPDLNYQASREAETTIELRTRSRYKKLIDKIEAALKRIELKQYGYCEESGEKIGLKRLEARPIATLCIESQERHEKFEKQHNDDSDADEFN</sequence>
<comment type="similarity">
    <text evidence="4">Belongs to the DksA family.</text>
</comment>
<keyword evidence="2 4" id="KW-0863">Zinc-finger</keyword>
<dbReference type="GO" id="GO:0008270">
    <property type="term" value="F:zinc ion binding"/>
    <property type="evidence" value="ECO:0007669"/>
    <property type="project" value="UniProtKB-UniRule"/>
</dbReference>
<feature type="domain" description="DnaK suppressor protein DksA N-terminal" evidence="7">
    <location>
        <begin position="23"/>
        <end position="93"/>
    </location>
</feature>
<evidence type="ECO:0000313" key="8">
    <source>
        <dbReference type="EMBL" id="KJV56441.1"/>
    </source>
</evidence>
<comment type="caution">
    <text evidence="4">Lacks conserved residue(s) required for the propagation of feature annotation.</text>
</comment>
<name>A0A0F3MLA5_9RICK</name>
<dbReference type="Pfam" id="PF01258">
    <property type="entry name" value="zf-dskA_traR"/>
    <property type="match status" value="1"/>
</dbReference>
<dbReference type="PANTHER" id="PTHR33823:SF2">
    <property type="entry name" value="RNA POLYMERASE-BINDING TRANSCRIPTION FACTOR DKSA"/>
    <property type="match status" value="1"/>
</dbReference>
<keyword evidence="1 4" id="KW-0479">Metal-binding</keyword>
<dbReference type="Pfam" id="PF21157">
    <property type="entry name" value="DksA_N"/>
    <property type="match status" value="1"/>
</dbReference>
<dbReference type="Gene3D" id="1.20.120.910">
    <property type="entry name" value="DksA, coiled-coil domain"/>
    <property type="match status" value="1"/>
</dbReference>
<dbReference type="OrthoDB" id="9803742at2"/>
<feature type="zinc finger region" description="dksA C4-type" evidence="5">
    <location>
        <begin position="101"/>
        <end position="125"/>
    </location>
</feature>
<dbReference type="NCBIfam" id="TIGR02420">
    <property type="entry name" value="dksA"/>
    <property type="match status" value="1"/>
</dbReference>
<comment type="subunit">
    <text evidence="4">Interacts directly with the RNA polymerase.</text>
</comment>
<comment type="subcellular location">
    <subcellularLocation>
        <location evidence="4">Cytoplasm</location>
    </subcellularLocation>
</comment>
<dbReference type="InterPro" id="IPR037187">
    <property type="entry name" value="DnaK_N"/>
</dbReference>
<evidence type="ECO:0000259" key="7">
    <source>
        <dbReference type="Pfam" id="PF21157"/>
    </source>
</evidence>
<protein>
    <recommendedName>
        <fullName evidence="4">RNA polymerase-binding transcription factor DksA</fullName>
    </recommendedName>
</protein>
<organism evidence="8 9">
    <name type="scientific">Orientia chuto str. Dubai</name>
    <dbReference type="NCBI Taxonomy" id="1359168"/>
    <lineage>
        <taxon>Bacteria</taxon>
        <taxon>Pseudomonadati</taxon>
        <taxon>Pseudomonadota</taxon>
        <taxon>Alphaproteobacteria</taxon>
        <taxon>Rickettsiales</taxon>
        <taxon>Rickettsiaceae</taxon>
        <taxon>Rickettsieae</taxon>
        <taxon>Orientia</taxon>
    </lineage>
</organism>
<keyword evidence="4" id="KW-0963">Cytoplasm</keyword>
<dbReference type="PATRIC" id="fig|1359168.3.peg.1237"/>
<comment type="function">
    <text evidence="4">Transcription factor that acts by binding directly to the RNA polymerase (RNAP). Required for negative regulation of rRNA expression and positive regulation of several amino acid biosynthesis promoters.</text>
</comment>
<keyword evidence="3 4" id="KW-0862">Zinc</keyword>
<gene>
    <name evidence="4 8" type="primary">dksA</name>
    <name evidence="8" type="ORF">OCHUTO_0466</name>
</gene>
<keyword evidence="9" id="KW-1185">Reference proteome</keyword>
<dbReference type="InterPro" id="IPR048489">
    <property type="entry name" value="DksA_N"/>
</dbReference>
<reference evidence="8 9" key="1">
    <citation type="submission" date="2015-02" db="EMBL/GenBank/DDBJ databases">
        <title>Genome Sequencing of Rickettsiales.</title>
        <authorList>
            <person name="Daugherty S.C."/>
            <person name="Su Q."/>
            <person name="Abolude K."/>
            <person name="Beier-Sexton M."/>
            <person name="Carlyon J.A."/>
            <person name="Carter R."/>
            <person name="Day N.P."/>
            <person name="Dumler S.J."/>
            <person name="Dyachenko V."/>
            <person name="Godinez A."/>
            <person name="Kurtti T.J."/>
            <person name="Lichay M."/>
            <person name="Mullins K.E."/>
            <person name="Ott S."/>
            <person name="Pappas-Brown V."/>
            <person name="Paris D.H."/>
            <person name="Patel P."/>
            <person name="Richards A.L."/>
            <person name="Sadzewicz L."/>
            <person name="Sears K."/>
            <person name="Seidman D."/>
            <person name="Sengamalay N."/>
            <person name="Stenos J."/>
            <person name="Tallon L.J."/>
            <person name="Vincent G."/>
            <person name="Fraser C.M."/>
            <person name="Munderloh U."/>
            <person name="Dunning-Hotopp J.C."/>
        </authorList>
    </citation>
    <scope>NUCLEOTIDE SEQUENCE [LARGE SCALE GENOMIC DNA]</scope>
    <source>
        <strain evidence="8 9">Fuller</strain>
    </source>
</reference>
<dbReference type="AlphaFoldDB" id="A0A0F3MLA5"/>
<dbReference type="InterPro" id="IPR012784">
    <property type="entry name" value="DksA_RNA_pol-bd"/>
</dbReference>
<evidence type="ECO:0000259" key="6">
    <source>
        <dbReference type="Pfam" id="PF01258"/>
    </source>
</evidence>
<dbReference type="HAMAP" id="MF_00926">
    <property type="entry name" value="DksA"/>
    <property type="match status" value="1"/>
</dbReference>
<dbReference type="STRING" id="1359168.OCHUTO_0466"/>
<comment type="caution">
    <text evidence="8">The sequence shown here is derived from an EMBL/GenBank/DDBJ whole genome shotgun (WGS) entry which is preliminary data.</text>
</comment>
<evidence type="ECO:0000256" key="2">
    <source>
        <dbReference type="ARBA" id="ARBA00022771"/>
    </source>
</evidence>
<evidence type="ECO:0000256" key="3">
    <source>
        <dbReference type="ARBA" id="ARBA00022833"/>
    </source>
</evidence>